<accession>A0A839S1A3</accession>
<proteinExistence type="predicted"/>
<keyword evidence="4" id="KW-1185">Reference proteome</keyword>
<organism evidence="3 4">
    <name type="scientific">Prauserella isguenensis</name>
    <dbReference type="NCBI Taxonomy" id="1470180"/>
    <lineage>
        <taxon>Bacteria</taxon>
        <taxon>Bacillati</taxon>
        <taxon>Actinomycetota</taxon>
        <taxon>Actinomycetes</taxon>
        <taxon>Pseudonocardiales</taxon>
        <taxon>Pseudonocardiaceae</taxon>
        <taxon>Prauserella</taxon>
    </lineage>
</organism>
<feature type="domain" description="ER-bound oxygenase mpaB/mpaB'/Rubber oxygenase catalytic" evidence="2">
    <location>
        <begin position="69"/>
        <end position="303"/>
    </location>
</feature>
<dbReference type="GO" id="GO:0016491">
    <property type="term" value="F:oxidoreductase activity"/>
    <property type="evidence" value="ECO:0007669"/>
    <property type="project" value="InterPro"/>
</dbReference>
<protein>
    <submittedName>
        <fullName evidence="3">Uncharacterized protein (DUF2236 family)</fullName>
    </submittedName>
</protein>
<evidence type="ECO:0000313" key="4">
    <source>
        <dbReference type="Proteomes" id="UP000550714"/>
    </source>
</evidence>
<feature type="compositionally biased region" description="Low complexity" evidence="1">
    <location>
        <begin position="40"/>
        <end position="54"/>
    </location>
</feature>
<sequence>MKLTTVVVTLESTMTQSGSRDGVPSPQEPSAQDSAGVQPAAPACEADAAASHAAGGHGPEPLGPDSLTWRIFGDWRGLLIALWAGSMQNMHPELGAGVEQHSRFFDERWERLFRSLYPIGGVIYDGPRAHATALEVRGYHDTIKGTDRFGRRYHALNPGTFYWAHATFFVSTIIIAENFMGGLTEPQRRQLFDEHKRWYRMYGMSMRPVPDTWEDFQEYWDHMCRQVLEDNKATRDVLDISRIGRPPLLTWLPRPVWTLVRPLVHRSFVWLTVGMYDEPVRARLGYSWSPRDERLHRLVGQAIGVAFRFVPWQRRYHPRARAGWRRALGMDPAGTPTAETPPRNLPPVAERSRPIHYVPAEHRPAS</sequence>
<dbReference type="AlphaFoldDB" id="A0A839S1A3"/>
<dbReference type="PANTHER" id="PTHR36151:SF3">
    <property type="entry name" value="ER-BOUND OXYGENASE MPAB_MPAB'_RUBBER OXYGENASE CATALYTIC DOMAIN-CONTAINING PROTEIN"/>
    <property type="match status" value="1"/>
</dbReference>
<dbReference type="PANTHER" id="PTHR36151">
    <property type="entry name" value="BLR2777 PROTEIN"/>
    <property type="match status" value="1"/>
</dbReference>
<feature type="region of interest" description="Disordered" evidence="1">
    <location>
        <begin position="12"/>
        <end position="61"/>
    </location>
</feature>
<gene>
    <name evidence="3" type="ORF">FHS23_002116</name>
</gene>
<dbReference type="Pfam" id="PF09995">
    <property type="entry name" value="MPAB_Lcp_cat"/>
    <property type="match status" value="1"/>
</dbReference>
<evidence type="ECO:0000256" key="1">
    <source>
        <dbReference type="SAM" id="MobiDB-lite"/>
    </source>
</evidence>
<evidence type="ECO:0000313" key="3">
    <source>
        <dbReference type="EMBL" id="MBB3051093.1"/>
    </source>
</evidence>
<evidence type="ECO:0000259" key="2">
    <source>
        <dbReference type="Pfam" id="PF09995"/>
    </source>
</evidence>
<name>A0A839S1A3_9PSEU</name>
<comment type="caution">
    <text evidence="3">The sequence shown here is derived from an EMBL/GenBank/DDBJ whole genome shotgun (WGS) entry which is preliminary data.</text>
</comment>
<feature type="region of interest" description="Disordered" evidence="1">
    <location>
        <begin position="329"/>
        <end position="366"/>
    </location>
</feature>
<dbReference type="InterPro" id="IPR018713">
    <property type="entry name" value="MPAB/Lcp_cat_dom"/>
</dbReference>
<dbReference type="Proteomes" id="UP000550714">
    <property type="component" value="Unassembled WGS sequence"/>
</dbReference>
<dbReference type="EMBL" id="JACHWU010000002">
    <property type="protein sequence ID" value="MBB3051093.1"/>
    <property type="molecule type" value="Genomic_DNA"/>
</dbReference>
<reference evidence="3 4" key="1">
    <citation type="submission" date="2020-08" db="EMBL/GenBank/DDBJ databases">
        <title>Genomic Encyclopedia of Type Strains, Phase III (KMG-III): the genomes of soil and plant-associated and newly described type strains.</title>
        <authorList>
            <person name="Whitman W."/>
        </authorList>
    </citation>
    <scope>NUCLEOTIDE SEQUENCE [LARGE SCALE GENOMIC DNA]</scope>
    <source>
        <strain evidence="3 4">CECT 8577</strain>
    </source>
</reference>